<feature type="repeat" description="TPR" evidence="1">
    <location>
        <begin position="544"/>
        <end position="577"/>
    </location>
</feature>
<dbReference type="STRING" id="1289135.A966_12626"/>
<accession>A0A2U4FA86</accession>
<feature type="repeat" description="TPR" evidence="1">
    <location>
        <begin position="471"/>
        <end position="504"/>
    </location>
</feature>
<dbReference type="Gene3D" id="1.25.40.10">
    <property type="entry name" value="Tetratricopeptide repeat domain"/>
    <property type="match status" value="6"/>
</dbReference>
<evidence type="ECO:0000256" key="2">
    <source>
        <dbReference type="SAM" id="MobiDB-lite"/>
    </source>
</evidence>
<dbReference type="EMBL" id="ALNZ01000034">
    <property type="protein sequence ID" value="EKV56204.1"/>
    <property type="molecule type" value="Genomic_DNA"/>
</dbReference>
<feature type="repeat" description="TPR" evidence="1">
    <location>
        <begin position="362"/>
        <end position="395"/>
    </location>
</feature>
<sequence length="715" mass="85987">MKKSYTLEEIENIINKECSYEPDEFDNQSDNKENDEDYQNNDENNNENIIDKVIEVLKEYIKKDKNNTKALTLLGRAYYSNRDNKKAEKLFKKVLLINPNDDKTLYYTAVNYLYNFIGNEKYNEALKLIKKSIELNENDSAYWHLLGYINRENENYYAAIEYAEKAVKLNKSYVVDDGNYMEYYLTVIGESYFKLGKYDEAIEVFKEIIKLPRHDQSDFMYLGLSYFEKKEYDKAIENYENVLEIHPSCDYIENTSAINALAKSYMALGEYQKGIEVYKKYIKEDVSGCWHSIRGFSYKKYKDIEDYKYLIEAFNQLIEEEPNNFEYYDELETIYSYDLNICDKGANVLEKYLLNNTENINHRVYKTLAHLYENIYRYDKAIEMYNKLIEINNFERNDYYSLCDIYQEIKNYDKAIEMYEKYLDYKFENKDKDKEKTCYNIIKLLDLYEKLSKHDKRNLLIDKAVNYYIDKNDYKKLSDLYLHIGEKYKAIEYYKKYVNLDDNKKYGYDFTAIAEIYESLGERENAEEYYKKAIDIYENKKDKNHWLEIIGDLYNSIGNKNKAIEVYKKAIKLEIKSASRMFRRENIFGRKEFKGYYSKEIGDLYIKIGDKNKALKCYKHAVSLEPNSKEYYVSIAEIYDGMNEKDLAKEYYQKAIDINKKYFEDRPYRCDILKHIAELYLKIDDKENAKECYRKILEINFYDDDALDYLKNLND</sequence>
<evidence type="ECO:0000256" key="1">
    <source>
        <dbReference type="PROSITE-ProRule" id="PRU00339"/>
    </source>
</evidence>
<feature type="repeat" description="TPR" evidence="1">
    <location>
        <begin position="140"/>
        <end position="173"/>
    </location>
</feature>
<feature type="repeat" description="TPR" evidence="1">
    <location>
        <begin position="396"/>
        <end position="429"/>
    </location>
</feature>
<feature type="repeat" description="TPR" evidence="1">
    <location>
        <begin position="595"/>
        <end position="628"/>
    </location>
</feature>
<dbReference type="PANTHER" id="PTHR12558">
    <property type="entry name" value="CELL DIVISION CYCLE 16,23,27"/>
    <property type="match status" value="1"/>
</dbReference>
<dbReference type="InterPro" id="IPR003107">
    <property type="entry name" value="HAT"/>
</dbReference>
<dbReference type="SMART" id="SM00386">
    <property type="entry name" value="HAT"/>
    <property type="match status" value="3"/>
</dbReference>
<organism evidence="4 5">
    <name type="scientific">Brachyspira hampsonii 30446</name>
    <dbReference type="NCBI Taxonomy" id="1289135"/>
    <lineage>
        <taxon>Bacteria</taxon>
        <taxon>Pseudomonadati</taxon>
        <taxon>Spirochaetota</taxon>
        <taxon>Spirochaetia</taxon>
        <taxon>Brachyspirales</taxon>
        <taxon>Brachyspiraceae</taxon>
        <taxon>Brachyspira</taxon>
    </lineage>
</organism>
<dbReference type="AlphaFoldDB" id="A0A2U4FA86"/>
<feature type="region of interest" description="Disordered" evidence="2">
    <location>
        <begin position="19"/>
        <end position="45"/>
    </location>
</feature>
<dbReference type="RefSeq" id="WP_008726003.1">
    <property type="nucleotide sequence ID" value="NZ_JH994111.1"/>
</dbReference>
<feature type="repeat" description="TPR" evidence="1">
    <location>
        <begin position="629"/>
        <end position="662"/>
    </location>
</feature>
<gene>
    <name evidence="4" type="ORF">A966_12626</name>
</gene>
<feature type="repeat" description="TPR" evidence="1">
    <location>
        <begin position="670"/>
        <end position="703"/>
    </location>
</feature>
<dbReference type="PROSITE" id="PS50005">
    <property type="entry name" value="TPR"/>
    <property type="match status" value="12"/>
</dbReference>
<dbReference type="Pfam" id="PF00515">
    <property type="entry name" value="TPR_1"/>
    <property type="match status" value="1"/>
</dbReference>
<feature type="domain" description="Tetratricopeptide repeat protein 21A/21B C-terminal ARM" evidence="3">
    <location>
        <begin position="44"/>
        <end position="171"/>
    </location>
</feature>
<feature type="repeat" description="TPR" evidence="1">
    <location>
        <begin position="507"/>
        <end position="540"/>
    </location>
</feature>
<dbReference type="Pfam" id="PF13181">
    <property type="entry name" value="TPR_8"/>
    <property type="match status" value="10"/>
</dbReference>
<protein>
    <recommendedName>
        <fullName evidence="3">Tetratricopeptide repeat protein 21A/21B C-terminal ARM domain-containing protein</fullName>
    </recommendedName>
</protein>
<dbReference type="GO" id="GO:0006396">
    <property type="term" value="P:RNA processing"/>
    <property type="evidence" value="ECO:0007669"/>
    <property type="project" value="InterPro"/>
</dbReference>
<dbReference type="SMART" id="SM00028">
    <property type="entry name" value="TPR"/>
    <property type="match status" value="13"/>
</dbReference>
<comment type="caution">
    <text evidence="4">The sequence shown here is derived from an EMBL/GenBank/DDBJ whole genome shotgun (WGS) entry which is preliminary data.</text>
</comment>
<evidence type="ECO:0000313" key="4">
    <source>
        <dbReference type="EMBL" id="EKV56204.1"/>
    </source>
</evidence>
<dbReference type="Pfam" id="PF25063">
    <property type="entry name" value="ARM_TT21_C"/>
    <property type="match status" value="1"/>
</dbReference>
<dbReference type="SUPFAM" id="SSF48452">
    <property type="entry name" value="TPR-like"/>
    <property type="match status" value="4"/>
</dbReference>
<feature type="repeat" description="TPR" evidence="1">
    <location>
        <begin position="216"/>
        <end position="249"/>
    </location>
</feature>
<dbReference type="InterPro" id="IPR056834">
    <property type="entry name" value="ARM_TT21_C"/>
</dbReference>
<dbReference type="PROSITE" id="PS50293">
    <property type="entry name" value="TPR_REGION"/>
    <property type="match status" value="1"/>
</dbReference>
<evidence type="ECO:0000313" key="5">
    <source>
        <dbReference type="Proteomes" id="UP000011663"/>
    </source>
</evidence>
<keyword evidence="1" id="KW-0802">TPR repeat</keyword>
<dbReference type="Proteomes" id="UP000011663">
    <property type="component" value="Unassembled WGS sequence"/>
</dbReference>
<proteinExistence type="predicted"/>
<dbReference type="OrthoDB" id="9769030at2"/>
<dbReference type="GeneID" id="66488926"/>
<dbReference type="InterPro" id="IPR019734">
    <property type="entry name" value="TPR_rpt"/>
</dbReference>
<feature type="compositionally biased region" description="Acidic residues" evidence="2">
    <location>
        <begin position="20"/>
        <end position="40"/>
    </location>
</feature>
<feature type="repeat" description="TPR" evidence="1">
    <location>
        <begin position="182"/>
        <end position="215"/>
    </location>
</feature>
<dbReference type="PANTHER" id="PTHR12558:SF13">
    <property type="entry name" value="CELL DIVISION CYCLE PROTEIN 27 HOMOLOG"/>
    <property type="match status" value="1"/>
</dbReference>
<feature type="repeat" description="TPR" evidence="1">
    <location>
        <begin position="68"/>
        <end position="101"/>
    </location>
</feature>
<name>A0A2U4FA86_9SPIR</name>
<dbReference type="InterPro" id="IPR011990">
    <property type="entry name" value="TPR-like_helical_dom_sf"/>
</dbReference>
<evidence type="ECO:0000259" key="3">
    <source>
        <dbReference type="Pfam" id="PF25063"/>
    </source>
</evidence>
<reference evidence="4 5" key="1">
    <citation type="submission" date="2012-07" db="EMBL/GenBank/DDBJ databases">
        <title>Genome sequence of Brachyspira sp. 30446, isolated from a pig with mucohaemorrhagic colitis.</title>
        <authorList>
            <person name="Rubin J.E."/>
            <person name="Fernando C."/>
            <person name="Harding J.C.S."/>
            <person name="Hill J.E."/>
        </authorList>
    </citation>
    <scope>NUCLEOTIDE SEQUENCE [LARGE SCALE GENOMIC DNA]</scope>
    <source>
        <strain evidence="4 5">30446</strain>
    </source>
</reference>